<gene>
    <name evidence="2" type="ORF">OKIOD_LOCUS1346</name>
</gene>
<protein>
    <submittedName>
        <fullName evidence="2">Oidioi.mRNA.OKI2018_I69.PAR.g9788.t1.cds</fullName>
    </submittedName>
</protein>
<evidence type="ECO:0000313" key="3">
    <source>
        <dbReference type="Proteomes" id="UP001158576"/>
    </source>
</evidence>
<evidence type="ECO:0000256" key="1">
    <source>
        <dbReference type="SAM" id="MobiDB-lite"/>
    </source>
</evidence>
<dbReference type="EMBL" id="OU015568">
    <property type="protein sequence ID" value="CAG5081105.1"/>
    <property type="molecule type" value="Genomic_DNA"/>
</dbReference>
<name>A0ABN7RN89_OIKDI</name>
<dbReference type="Proteomes" id="UP001158576">
    <property type="component" value="Chromosome PAR"/>
</dbReference>
<accession>A0ABN7RN89</accession>
<proteinExistence type="predicted"/>
<feature type="region of interest" description="Disordered" evidence="1">
    <location>
        <begin position="37"/>
        <end position="56"/>
    </location>
</feature>
<sequence length="167" mass="19625">MMKQKQVQKAERFARGAMREFGFRGIDLFSRLMQQRYQKRKPLEAPPQPPKQATSPVEFKVVRTKYRIDKVESEPLEQPKICTPADQKILEIKEENELGEEKLKQMIEDVEIDDKIRAKFSSVEDWMGKKTSKVKKWLGSSEARKISFLDRQKVKSILRSVNRQIEA</sequence>
<evidence type="ECO:0000313" key="2">
    <source>
        <dbReference type="EMBL" id="CAG5081105.1"/>
    </source>
</evidence>
<reference evidence="2 3" key="1">
    <citation type="submission" date="2021-04" db="EMBL/GenBank/DDBJ databases">
        <authorList>
            <person name="Bliznina A."/>
        </authorList>
    </citation>
    <scope>NUCLEOTIDE SEQUENCE [LARGE SCALE GENOMIC DNA]</scope>
</reference>
<keyword evidence="3" id="KW-1185">Reference proteome</keyword>
<organism evidence="2 3">
    <name type="scientific">Oikopleura dioica</name>
    <name type="common">Tunicate</name>
    <dbReference type="NCBI Taxonomy" id="34765"/>
    <lineage>
        <taxon>Eukaryota</taxon>
        <taxon>Metazoa</taxon>
        <taxon>Chordata</taxon>
        <taxon>Tunicata</taxon>
        <taxon>Appendicularia</taxon>
        <taxon>Copelata</taxon>
        <taxon>Oikopleuridae</taxon>
        <taxon>Oikopleura</taxon>
    </lineage>
</organism>